<dbReference type="PANTHER" id="PTHR33867:SF1">
    <property type="entry name" value="RIBOSOME MATURATION FACTOR RIMP"/>
    <property type="match status" value="1"/>
</dbReference>
<dbReference type="AlphaFoldDB" id="A0A5C8ZFW5"/>
<organism evidence="6 7">
    <name type="scientific">Quadrisphaera setariae</name>
    <dbReference type="NCBI Taxonomy" id="2593304"/>
    <lineage>
        <taxon>Bacteria</taxon>
        <taxon>Bacillati</taxon>
        <taxon>Actinomycetota</taxon>
        <taxon>Actinomycetes</taxon>
        <taxon>Kineosporiales</taxon>
        <taxon>Kineosporiaceae</taxon>
        <taxon>Quadrisphaera</taxon>
    </lineage>
</organism>
<gene>
    <name evidence="3" type="primary">rimP</name>
    <name evidence="6" type="ORF">FMM08_13465</name>
</gene>
<dbReference type="InterPro" id="IPR028989">
    <property type="entry name" value="RimP_N"/>
</dbReference>
<evidence type="ECO:0000256" key="4">
    <source>
        <dbReference type="SAM" id="MobiDB-lite"/>
    </source>
</evidence>
<dbReference type="PANTHER" id="PTHR33867">
    <property type="entry name" value="RIBOSOME MATURATION FACTOR RIMP"/>
    <property type="match status" value="1"/>
</dbReference>
<feature type="region of interest" description="Disordered" evidence="4">
    <location>
        <begin position="142"/>
        <end position="186"/>
    </location>
</feature>
<comment type="subcellular location">
    <subcellularLocation>
        <location evidence="3">Cytoplasm</location>
    </subcellularLocation>
</comment>
<evidence type="ECO:0000259" key="5">
    <source>
        <dbReference type="Pfam" id="PF02576"/>
    </source>
</evidence>
<dbReference type="Pfam" id="PF02576">
    <property type="entry name" value="RimP_N"/>
    <property type="match status" value="1"/>
</dbReference>
<feature type="compositionally biased region" description="Acidic residues" evidence="4">
    <location>
        <begin position="164"/>
        <end position="186"/>
    </location>
</feature>
<name>A0A5C8ZFW5_9ACTN</name>
<reference evidence="6 7" key="1">
    <citation type="submission" date="2019-07" db="EMBL/GenBank/DDBJ databases">
        <title>Quadrisphaera sp. strain DD2A genome sequencing and assembly.</title>
        <authorList>
            <person name="Kim I."/>
        </authorList>
    </citation>
    <scope>NUCLEOTIDE SEQUENCE [LARGE SCALE GENOMIC DNA]</scope>
    <source>
        <strain evidence="6 7">DD2A</strain>
    </source>
</reference>
<dbReference type="GO" id="GO:0006412">
    <property type="term" value="P:translation"/>
    <property type="evidence" value="ECO:0007669"/>
    <property type="project" value="TreeGrafter"/>
</dbReference>
<dbReference type="Gene3D" id="3.30.300.70">
    <property type="entry name" value="RimP-like superfamily, N-terminal"/>
    <property type="match status" value="1"/>
</dbReference>
<dbReference type="RefSeq" id="WP_147926872.1">
    <property type="nucleotide sequence ID" value="NZ_VKAC01000007.1"/>
</dbReference>
<comment type="caution">
    <text evidence="6">The sequence shown here is derived from an EMBL/GenBank/DDBJ whole genome shotgun (WGS) entry which is preliminary data.</text>
</comment>
<keyword evidence="1 3" id="KW-0963">Cytoplasm</keyword>
<feature type="domain" description="Ribosome maturation factor RimP N-terminal" evidence="5">
    <location>
        <begin position="15"/>
        <end position="91"/>
    </location>
</feature>
<dbReference type="InterPro" id="IPR035956">
    <property type="entry name" value="RimP_N_sf"/>
</dbReference>
<dbReference type="InterPro" id="IPR003728">
    <property type="entry name" value="Ribosome_maturation_RimP"/>
</dbReference>
<dbReference type="SUPFAM" id="SSF75420">
    <property type="entry name" value="YhbC-like, N-terminal domain"/>
    <property type="match status" value="1"/>
</dbReference>
<evidence type="ECO:0000313" key="7">
    <source>
        <dbReference type="Proteomes" id="UP000321234"/>
    </source>
</evidence>
<keyword evidence="2 3" id="KW-0690">Ribosome biogenesis</keyword>
<dbReference type="Proteomes" id="UP000321234">
    <property type="component" value="Unassembled WGS sequence"/>
</dbReference>
<comment type="function">
    <text evidence="3">Required for maturation of 30S ribosomal subunits.</text>
</comment>
<evidence type="ECO:0000256" key="1">
    <source>
        <dbReference type="ARBA" id="ARBA00022490"/>
    </source>
</evidence>
<sequence>MPAPQAVHDRVVAAVQPAVTSSGLVLEEVELARAGARTVVRVVVDLPDDAVGAVSSDQLAAVSRAVSAAMDSVDGVLGDRPYVLEVGSPGVSRPLTERRHWSRARTRLVAVPVAGVATTGRVLDVDDEGVLLDVDGEQRRAPWEQLGTGRVQVEFGRSAQSGSDDADDADADLADDADDELDEDED</sequence>
<dbReference type="HAMAP" id="MF_01077">
    <property type="entry name" value="RimP"/>
    <property type="match status" value="1"/>
</dbReference>
<keyword evidence="7" id="KW-1185">Reference proteome</keyword>
<dbReference type="GO" id="GO:0000028">
    <property type="term" value="P:ribosomal small subunit assembly"/>
    <property type="evidence" value="ECO:0007669"/>
    <property type="project" value="TreeGrafter"/>
</dbReference>
<dbReference type="EMBL" id="VKAC01000007">
    <property type="protein sequence ID" value="TXR55816.1"/>
    <property type="molecule type" value="Genomic_DNA"/>
</dbReference>
<proteinExistence type="inferred from homology"/>
<dbReference type="OrthoDB" id="9805006at2"/>
<dbReference type="GO" id="GO:0005829">
    <property type="term" value="C:cytosol"/>
    <property type="evidence" value="ECO:0007669"/>
    <property type="project" value="TreeGrafter"/>
</dbReference>
<evidence type="ECO:0000313" key="6">
    <source>
        <dbReference type="EMBL" id="TXR55816.1"/>
    </source>
</evidence>
<comment type="similarity">
    <text evidence="3">Belongs to the RimP family.</text>
</comment>
<evidence type="ECO:0000256" key="3">
    <source>
        <dbReference type="HAMAP-Rule" id="MF_01077"/>
    </source>
</evidence>
<protein>
    <recommendedName>
        <fullName evidence="3">Ribosome maturation factor RimP</fullName>
    </recommendedName>
</protein>
<evidence type="ECO:0000256" key="2">
    <source>
        <dbReference type="ARBA" id="ARBA00022517"/>
    </source>
</evidence>
<accession>A0A5C8ZFW5</accession>